<sequence>MIFVNILEYVQEKKL</sequence>
<accession>G0PBV1</accession>
<dbReference type="EMBL" id="GL380221">
    <property type="protein sequence ID" value="EGT50685.1"/>
    <property type="molecule type" value="Genomic_DNA"/>
</dbReference>
<evidence type="ECO:0000313" key="2">
    <source>
        <dbReference type="Proteomes" id="UP000008068"/>
    </source>
</evidence>
<protein>
    <submittedName>
        <fullName evidence="1">Uncharacterized protein</fullName>
    </submittedName>
</protein>
<evidence type="ECO:0000313" key="1">
    <source>
        <dbReference type="EMBL" id="EGT50685.1"/>
    </source>
</evidence>
<reference evidence="2" key="1">
    <citation type="submission" date="2011-07" db="EMBL/GenBank/DDBJ databases">
        <authorList>
            <consortium name="Caenorhabditis brenneri Sequencing and Analysis Consortium"/>
            <person name="Wilson R.K."/>
        </authorList>
    </citation>
    <scope>NUCLEOTIDE SEQUENCE [LARGE SCALE GENOMIC DNA]</scope>
    <source>
        <strain evidence="2">PB2801</strain>
    </source>
</reference>
<name>G0PBV1_CAEBE</name>
<keyword evidence="2" id="KW-1185">Reference proteome</keyword>
<gene>
    <name evidence="1" type="ORF">CAEBREN_28905</name>
</gene>
<organism evidence="2">
    <name type="scientific">Caenorhabditis brenneri</name>
    <name type="common">Nematode worm</name>
    <dbReference type="NCBI Taxonomy" id="135651"/>
    <lineage>
        <taxon>Eukaryota</taxon>
        <taxon>Metazoa</taxon>
        <taxon>Ecdysozoa</taxon>
        <taxon>Nematoda</taxon>
        <taxon>Chromadorea</taxon>
        <taxon>Rhabditida</taxon>
        <taxon>Rhabditina</taxon>
        <taxon>Rhabditomorpha</taxon>
        <taxon>Rhabditoidea</taxon>
        <taxon>Rhabditidae</taxon>
        <taxon>Peloderinae</taxon>
        <taxon>Caenorhabditis</taxon>
    </lineage>
</organism>
<proteinExistence type="predicted"/>
<dbReference type="Proteomes" id="UP000008068">
    <property type="component" value="Unassembled WGS sequence"/>
</dbReference>
<dbReference type="InParanoid" id="G0PBV1"/>